<protein>
    <submittedName>
        <fullName evidence="1">Uncharacterized protein</fullName>
    </submittedName>
</protein>
<accession>A0A452TAL2</accession>
<dbReference type="Ensembl" id="ENSUMAT00000005929.1">
    <property type="protein sequence ID" value="ENSUMAP00000004898.1"/>
    <property type="gene ID" value="ENSUMAG00000003916.1"/>
</dbReference>
<organism evidence="1">
    <name type="scientific">Ursus maritimus</name>
    <name type="common">Polar bear</name>
    <name type="synonym">Thalarctos maritimus</name>
    <dbReference type="NCBI Taxonomy" id="29073"/>
    <lineage>
        <taxon>Eukaryota</taxon>
        <taxon>Metazoa</taxon>
        <taxon>Chordata</taxon>
        <taxon>Craniata</taxon>
        <taxon>Vertebrata</taxon>
        <taxon>Euteleostomi</taxon>
        <taxon>Mammalia</taxon>
        <taxon>Eutheria</taxon>
        <taxon>Laurasiatheria</taxon>
        <taxon>Carnivora</taxon>
        <taxon>Caniformia</taxon>
        <taxon>Ursidae</taxon>
        <taxon>Ursus</taxon>
    </lineage>
</organism>
<sequence length="57" mass="6333">VLLFCEGLISFSFICSELSALKIIRQSCNPAESTRAKNKLGPEMNLKTCKLEPMSKL</sequence>
<evidence type="ECO:0000313" key="1">
    <source>
        <dbReference type="Ensembl" id="ENSUMAP00000004898"/>
    </source>
</evidence>
<reference evidence="1" key="1">
    <citation type="submission" date="2019-03" db="UniProtKB">
        <authorList>
            <consortium name="Ensembl"/>
        </authorList>
    </citation>
    <scope>IDENTIFICATION</scope>
</reference>
<dbReference type="AlphaFoldDB" id="A0A452TAL2"/>
<name>A0A452TAL2_URSMA</name>
<proteinExistence type="predicted"/>